<evidence type="ECO:0000256" key="6">
    <source>
        <dbReference type="ARBA" id="ARBA00023027"/>
    </source>
</evidence>
<keyword evidence="10" id="KW-1185">Reference proteome</keyword>
<organism evidence="9 10">
    <name type="scientific">Caldisericum exile (strain DSM 21853 / NBRC 104410 / AZM16c01)</name>
    <dbReference type="NCBI Taxonomy" id="511051"/>
    <lineage>
        <taxon>Bacteria</taxon>
        <taxon>Pseudomonadati</taxon>
        <taxon>Caldisericota/Cryosericota group</taxon>
        <taxon>Caldisericota</taxon>
        <taxon>Caldisericia</taxon>
        <taxon>Caldisericales</taxon>
        <taxon>Caldisericaceae</taxon>
        <taxon>Caldisericum</taxon>
    </lineage>
</organism>
<evidence type="ECO:0000256" key="5">
    <source>
        <dbReference type="ARBA" id="ARBA00022967"/>
    </source>
</evidence>
<reference evidence="9 10" key="1">
    <citation type="submission" date="2011-01" db="EMBL/GenBank/DDBJ databases">
        <title>Whole genome sequence of Caldisericum exile AZM16c01.</title>
        <authorList>
            <person name="Narita-Yamada S."/>
            <person name="Kawakoshi A."/>
            <person name="Nakamura S."/>
            <person name="Sasagawa M."/>
            <person name="Fukada J."/>
            <person name="Sekine M."/>
            <person name="Kato Y."/>
            <person name="Fukai R."/>
            <person name="Sasaki K."/>
            <person name="Hanamaki A."/>
            <person name="Narita H."/>
            <person name="Konno Y."/>
            <person name="Mori K."/>
            <person name="Yamazaki S."/>
            <person name="Suzuki K."/>
            <person name="Fujita N."/>
        </authorList>
    </citation>
    <scope>NUCLEOTIDE SEQUENCE [LARGE SCALE GENOMIC DNA]</scope>
    <source>
        <strain evidence="10">DSM 21853 / NBRC 104410 / AZM16c01</strain>
    </source>
</reference>
<dbReference type="SUPFAM" id="SSF56762">
    <property type="entry name" value="HydB/Nqo4-like"/>
    <property type="match status" value="1"/>
</dbReference>
<name>A0A7U6JEB0_CALEA</name>
<proteinExistence type="inferred from homology"/>
<protein>
    <submittedName>
        <fullName evidence="9">NuoD-like protein</fullName>
    </submittedName>
</protein>
<evidence type="ECO:0000256" key="1">
    <source>
        <dbReference type="ARBA" id="ARBA00002378"/>
    </source>
</evidence>
<keyword evidence="6 7" id="KW-0520">NAD</keyword>
<evidence type="ECO:0000259" key="8">
    <source>
        <dbReference type="Pfam" id="PF00346"/>
    </source>
</evidence>
<keyword evidence="4 7" id="KW-0813">Transport</keyword>
<dbReference type="KEGG" id="cex:CSE_04150"/>
<dbReference type="NCBIfam" id="NF004739">
    <property type="entry name" value="PRK06075.1"/>
    <property type="match status" value="1"/>
</dbReference>
<sequence length="366" mass="41788">MIREYELNIGPNHPGIHGNFSVHLKLEGDTIIEAKGNSGYLHRAFEKLMEQRTYLQNLALIPRICVPEPDINEAVYAMAIEELMGVEIPERAKFLRTIVLEAARVMALLFHFGGTAAMLGNYTVNYWAVADRDLMIDIFLKLTGARVYHMYIWPGGVRRDTYPGFEDDILGWVKYVKERLPEYDNLFLKNPMFAHRAKGLARITKETALQMGVTGPNLKATGVKVDVRKDEPYAAYPYLDFDVPVLDEGDAWAREIQRRLELELSLNLIEQAVKKMPKGEVWKKMPNPFKWVIPEGEAYARVESSRGEYGFYFVSDGTDKPYRVSVRGVSMPHMYPLAEKLLVGQKLSDAPFILETLDICPPEIDR</sequence>
<dbReference type="PROSITE" id="PS00535">
    <property type="entry name" value="COMPLEX1_49K"/>
    <property type="match status" value="1"/>
</dbReference>
<dbReference type="RefSeq" id="WP_014452947.1">
    <property type="nucleotide sequence ID" value="NC_017096.1"/>
</dbReference>
<dbReference type="EMBL" id="AP012051">
    <property type="protein sequence ID" value="BAL80541.1"/>
    <property type="molecule type" value="Genomic_DNA"/>
</dbReference>
<dbReference type="InterPro" id="IPR029014">
    <property type="entry name" value="NiFe-Hase_large"/>
</dbReference>
<evidence type="ECO:0000256" key="2">
    <source>
        <dbReference type="ARBA" id="ARBA00004202"/>
    </source>
</evidence>
<dbReference type="InterPro" id="IPR022885">
    <property type="entry name" value="NDH1_su_D/H"/>
</dbReference>
<evidence type="ECO:0000313" key="10">
    <source>
        <dbReference type="Proteomes" id="UP000004793"/>
    </source>
</evidence>
<feature type="domain" description="NADH-quinone oxidoreductase subunit D" evidence="8">
    <location>
        <begin position="292"/>
        <end position="366"/>
    </location>
</feature>
<accession>A0A7U6JEB0</accession>
<dbReference type="InterPro" id="IPR014029">
    <property type="entry name" value="NADH_UbQ_OxRdtase_49kDa_CS"/>
</dbReference>
<dbReference type="InterPro" id="IPR001135">
    <property type="entry name" value="NADH_Q_OxRdtase_suD"/>
</dbReference>
<comment type="function">
    <text evidence="1">NDH-1 shuttles electrons from NADH, via FMN and iron-sulfur (Fe-S) centers, to quinones in the respiratory chain. The immediate electron acceptor for the enzyme in this species is believed to be ubiquinone. Couples the redox reaction to proton translocation (for every two electrons transferred, four hydrogen ions are translocated across the cytoplasmic membrane), and thus conserves the redox energy in a proton gradient.</text>
</comment>
<evidence type="ECO:0000256" key="7">
    <source>
        <dbReference type="RuleBase" id="RU003685"/>
    </source>
</evidence>
<dbReference type="PANTHER" id="PTHR11993">
    <property type="entry name" value="NADH-UBIQUINONE OXIDOREDUCTASE 49 KDA SUBUNIT"/>
    <property type="match status" value="1"/>
</dbReference>
<dbReference type="AlphaFoldDB" id="A0A7U6JEB0"/>
<keyword evidence="5 7" id="KW-1278">Translocase</keyword>
<dbReference type="GO" id="GO:0048038">
    <property type="term" value="F:quinone binding"/>
    <property type="evidence" value="ECO:0007669"/>
    <property type="project" value="InterPro"/>
</dbReference>
<dbReference type="GO" id="GO:0016651">
    <property type="term" value="F:oxidoreductase activity, acting on NAD(P)H"/>
    <property type="evidence" value="ECO:0007669"/>
    <property type="project" value="InterPro"/>
</dbReference>
<evidence type="ECO:0000256" key="3">
    <source>
        <dbReference type="ARBA" id="ARBA00005769"/>
    </source>
</evidence>
<dbReference type="Pfam" id="PF00346">
    <property type="entry name" value="Complex1_49kDa"/>
    <property type="match status" value="2"/>
</dbReference>
<dbReference type="PANTHER" id="PTHR11993:SF10">
    <property type="entry name" value="NADH DEHYDROGENASE [UBIQUINONE] IRON-SULFUR PROTEIN 2, MITOCHONDRIAL"/>
    <property type="match status" value="1"/>
</dbReference>
<comment type="similarity">
    <text evidence="3 7">Belongs to the complex I 49 kDa subunit family.</text>
</comment>
<dbReference type="Proteomes" id="UP000004793">
    <property type="component" value="Chromosome"/>
</dbReference>
<dbReference type="GO" id="GO:0051287">
    <property type="term" value="F:NAD binding"/>
    <property type="evidence" value="ECO:0007669"/>
    <property type="project" value="InterPro"/>
</dbReference>
<feature type="domain" description="NADH-quinone oxidoreductase subunit D" evidence="8">
    <location>
        <begin position="119"/>
        <end position="285"/>
    </location>
</feature>
<gene>
    <name evidence="9" type="ordered locus">CSE_04150</name>
</gene>
<evidence type="ECO:0000256" key="4">
    <source>
        <dbReference type="ARBA" id="ARBA00022448"/>
    </source>
</evidence>
<comment type="subcellular location">
    <subcellularLocation>
        <location evidence="2">Cell membrane</location>
        <topology evidence="2">Peripheral membrane protein</topology>
    </subcellularLocation>
</comment>
<dbReference type="Gene3D" id="1.10.645.10">
    <property type="entry name" value="Cytochrome-c3 Hydrogenase, chain B"/>
    <property type="match status" value="1"/>
</dbReference>
<dbReference type="GO" id="GO:0005886">
    <property type="term" value="C:plasma membrane"/>
    <property type="evidence" value="ECO:0007669"/>
    <property type="project" value="UniProtKB-SubCell"/>
</dbReference>
<evidence type="ECO:0000313" key="9">
    <source>
        <dbReference type="EMBL" id="BAL80541.1"/>
    </source>
</evidence>